<evidence type="ECO:0000313" key="19">
    <source>
        <dbReference type="EMBL" id="MCI0184137.1"/>
    </source>
</evidence>
<evidence type="ECO:0000256" key="7">
    <source>
        <dbReference type="ARBA" id="ARBA00022490"/>
    </source>
</evidence>
<dbReference type="EMBL" id="JALBUF010000009">
    <property type="protein sequence ID" value="MCI0184137.1"/>
    <property type="molecule type" value="Genomic_DNA"/>
</dbReference>
<name>A0A9X2AF81_9BACL</name>
<dbReference type="RefSeq" id="WP_241715492.1">
    <property type="nucleotide sequence ID" value="NZ_JALBUF010000009.1"/>
</dbReference>
<evidence type="ECO:0000256" key="11">
    <source>
        <dbReference type="ARBA" id="ARBA00022694"/>
    </source>
</evidence>
<dbReference type="InterPro" id="IPR029028">
    <property type="entry name" value="Alpha/beta_knot_MTases"/>
</dbReference>
<feature type="binding site" evidence="15 16">
    <location>
        <position position="113"/>
    </location>
    <ligand>
        <name>S-adenosyl-L-methionine</name>
        <dbReference type="ChEBI" id="CHEBI:59789"/>
    </ligand>
</feature>
<keyword evidence="7 15" id="KW-0963">Cytoplasm</keyword>
<dbReference type="PANTHER" id="PTHR46417:SF1">
    <property type="entry name" value="TRNA (GUANINE-N(1)-)-METHYLTRANSFERASE"/>
    <property type="match status" value="1"/>
</dbReference>
<dbReference type="SUPFAM" id="SSF75217">
    <property type="entry name" value="alpha/beta knot"/>
    <property type="match status" value="1"/>
</dbReference>
<dbReference type="PANTHER" id="PTHR46417">
    <property type="entry name" value="TRNA (GUANINE-N(1)-)-METHYLTRANSFERASE"/>
    <property type="match status" value="1"/>
</dbReference>
<keyword evidence="10 15" id="KW-0949">S-adenosyl-L-methionine</keyword>
<protein>
    <recommendedName>
        <fullName evidence="6 15">tRNA (guanine-N(1)-)-methyltransferase</fullName>
        <ecNumber evidence="5 15">2.1.1.228</ecNumber>
    </recommendedName>
    <alternativeName>
        <fullName evidence="12 15">M1G-methyltransferase</fullName>
    </alternativeName>
    <alternativeName>
        <fullName evidence="13 15">tRNA [GM37] methyltransferase</fullName>
    </alternativeName>
</protein>
<dbReference type="InterPro" id="IPR023148">
    <property type="entry name" value="tRNA_m1G_MeTrfase_C_sf"/>
</dbReference>
<comment type="catalytic activity">
    <reaction evidence="14 15 17">
        <text>guanosine(37) in tRNA + S-adenosyl-L-methionine = N(1)-methylguanosine(37) in tRNA + S-adenosyl-L-homocysteine + H(+)</text>
        <dbReference type="Rhea" id="RHEA:36899"/>
        <dbReference type="Rhea" id="RHEA-COMP:10145"/>
        <dbReference type="Rhea" id="RHEA-COMP:10147"/>
        <dbReference type="ChEBI" id="CHEBI:15378"/>
        <dbReference type="ChEBI" id="CHEBI:57856"/>
        <dbReference type="ChEBI" id="CHEBI:59789"/>
        <dbReference type="ChEBI" id="CHEBI:73542"/>
        <dbReference type="ChEBI" id="CHEBI:74269"/>
        <dbReference type="EC" id="2.1.1.228"/>
    </reaction>
</comment>
<evidence type="ECO:0000256" key="12">
    <source>
        <dbReference type="ARBA" id="ARBA00029736"/>
    </source>
</evidence>
<dbReference type="Gene3D" id="3.40.1280.10">
    <property type="match status" value="1"/>
</dbReference>
<dbReference type="InterPro" id="IPR029026">
    <property type="entry name" value="tRNA_m1G_MTases_N"/>
</dbReference>
<dbReference type="PIRSF" id="PIRSF000386">
    <property type="entry name" value="tRNA_mtase"/>
    <property type="match status" value="1"/>
</dbReference>
<dbReference type="NCBIfam" id="TIGR00088">
    <property type="entry name" value="trmD"/>
    <property type="match status" value="1"/>
</dbReference>
<feature type="binding site" evidence="15 16">
    <location>
        <begin position="133"/>
        <end position="138"/>
    </location>
    <ligand>
        <name>S-adenosyl-L-methionine</name>
        <dbReference type="ChEBI" id="CHEBI:59789"/>
    </ligand>
</feature>
<gene>
    <name evidence="15 19" type="primary">trmD</name>
    <name evidence="19" type="ORF">MM817_02432</name>
</gene>
<organism evidence="19 20">
    <name type="scientific">Sulfoacidibacillus ferrooxidans</name>
    <dbReference type="NCBI Taxonomy" id="2005001"/>
    <lineage>
        <taxon>Bacteria</taxon>
        <taxon>Bacillati</taxon>
        <taxon>Bacillota</taxon>
        <taxon>Bacilli</taxon>
        <taxon>Bacillales</taxon>
        <taxon>Alicyclobacillaceae</taxon>
        <taxon>Sulfoacidibacillus</taxon>
    </lineage>
</organism>
<dbReference type="InterPro" id="IPR002649">
    <property type="entry name" value="tRNA_m1G_MeTrfase_TrmD"/>
</dbReference>
<dbReference type="Pfam" id="PF01746">
    <property type="entry name" value="tRNA_m1G_MT"/>
    <property type="match status" value="1"/>
</dbReference>
<dbReference type="FunFam" id="1.10.1270.20:FF:000001">
    <property type="entry name" value="tRNA (guanine-N(1)-)-methyltransferase"/>
    <property type="match status" value="1"/>
</dbReference>
<comment type="subcellular location">
    <subcellularLocation>
        <location evidence="2 15 17">Cytoplasm</location>
    </subcellularLocation>
</comment>
<reference evidence="19" key="1">
    <citation type="submission" date="2022-03" db="EMBL/GenBank/DDBJ databases">
        <title>Draft Genome Sequence of Firmicute Strain S0AB, a Heterotrophic Iron/Sulfur-Oxidizing Extreme Acidophile.</title>
        <authorList>
            <person name="Vergara E."/>
            <person name="Pakostova E."/>
            <person name="Johnson D.B."/>
            <person name="Holmes D.S."/>
        </authorList>
    </citation>
    <scope>NUCLEOTIDE SEQUENCE</scope>
    <source>
        <strain evidence="19">S0AB</strain>
    </source>
</reference>
<keyword evidence="8 15" id="KW-0489">Methyltransferase</keyword>
<dbReference type="GO" id="GO:0052906">
    <property type="term" value="F:tRNA (guanine(37)-N1)-methyltransferase activity"/>
    <property type="evidence" value="ECO:0007669"/>
    <property type="project" value="UniProtKB-UniRule"/>
</dbReference>
<dbReference type="HAMAP" id="MF_00605">
    <property type="entry name" value="TrmD"/>
    <property type="match status" value="1"/>
</dbReference>
<evidence type="ECO:0000256" key="6">
    <source>
        <dbReference type="ARBA" id="ARBA00014679"/>
    </source>
</evidence>
<evidence type="ECO:0000256" key="4">
    <source>
        <dbReference type="ARBA" id="ARBA00011738"/>
    </source>
</evidence>
<evidence type="ECO:0000256" key="9">
    <source>
        <dbReference type="ARBA" id="ARBA00022679"/>
    </source>
</evidence>
<evidence type="ECO:0000256" key="1">
    <source>
        <dbReference type="ARBA" id="ARBA00002634"/>
    </source>
</evidence>
<evidence type="ECO:0000256" key="5">
    <source>
        <dbReference type="ARBA" id="ARBA00012807"/>
    </source>
</evidence>
<evidence type="ECO:0000256" key="14">
    <source>
        <dbReference type="ARBA" id="ARBA00047783"/>
    </source>
</evidence>
<evidence type="ECO:0000256" key="2">
    <source>
        <dbReference type="ARBA" id="ARBA00004496"/>
    </source>
</evidence>
<feature type="domain" description="tRNA methyltransferase TRMD/TRM10-type" evidence="18">
    <location>
        <begin position="1"/>
        <end position="225"/>
    </location>
</feature>
<evidence type="ECO:0000256" key="15">
    <source>
        <dbReference type="HAMAP-Rule" id="MF_00605"/>
    </source>
</evidence>
<comment type="similarity">
    <text evidence="3 15 17">Belongs to the RNA methyltransferase TrmD family.</text>
</comment>
<evidence type="ECO:0000256" key="13">
    <source>
        <dbReference type="ARBA" id="ARBA00033392"/>
    </source>
</evidence>
<comment type="function">
    <text evidence="1 15 17">Specifically methylates guanosine-37 in various tRNAs.</text>
</comment>
<dbReference type="FunFam" id="3.40.1280.10:FF:000001">
    <property type="entry name" value="tRNA (guanine-N(1)-)-methyltransferase"/>
    <property type="match status" value="1"/>
</dbReference>
<accession>A0A9X2AF81</accession>
<evidence type="ECO:0000256" key="16">
    <source>
        <dbReference type="PIRSR" id="PIRSR000386-1"/>
    </source>
</evidence>
<evidence type="ECO:0000256" key="10">
    <source>
        <dbReference type="ARBA" id="ARBA00022691"/>
    </source>
</evidence>
<evidence type="ECO:0000313" key="20">
    <source>
        <dbReference type="Proteomes" id="UP001139263"/>
    </source>
</evidence>
<keyword evidence="20" id="KW-1185">Reference proteome</keyword>
<evidence type="ECO:0000259" key="18">
    <source>
        <dbReference type="Pfam" id="PF01746"/>
    </source>
</evidence>
<dbReference type="NCBIfam" id="NF000648">
    <property type="entry name" value="PRK00026.1"/>
    <property type="match status" value="1"/>
</dbReference>
<evidence type="ECO:0000256" key="8">
    <source>
        <dbReference type="ARBA" id="ARBA00022603"/>
    </source>
</evidence>
<dbReference type="GO" id="GO:0005829">
    <property type="term" value="C:cytosol"/>
    <property type="evidence" value="ECO:0007669"/>
    <property type="project" value="TreeGrafter"/>
</dbReference>
<dbReference type="EC" id="2.1.1.228" evidence="5 15"/>
<sequence>MKVDVLTLFPDMFYGVIGSSMMKRAQDQGFVTIDITNFREFSQDRHHTVDDYPFGGGAGMVLKPDPIFRAVESLTIDATTKPRVILLTPQGVPFTQEKALELAGEPRMIMICGHYEGYDERVREHLVTDEISIGDYVLTSGELAAMVVMDAVVRLIPGVLGNEESTDTDSFSHGLLEFPQYTRPRDFRGWCVPDILLSGHHKNIAEWRHEQALYRTYTRRPDMIEILELSLADQQRIRKWKQGIDIPK</sequence>
<dbReference type="AlphaFoldDB" id="A0A9X2AF81"/>
<evidence type="ECO:0000256" key="3">
    <source>
        <dbReference type="ARBA" id="ARBA00007630"/>
    </source>
</evidence>
<dbReference type="CDD" id="cd18080">
    <property type="entry name" value="TrmD-like"/>
    <property type="match status" value="1"/>
</dbReference>
<keyword evidence="9 15" id="KW-0808">Transferase</keyword>
<comment type="subunit">
    <text evidence="4 15 17">Homodimer.</text>
</comment>
<dbReference type="GO" id="GO:0002939">
    <property type="term" value="P:tRNA N1-guanine methylation"/>
    <property type="evidence" value="ECO:0007669"/>
    <property type="project" value="TreeGrafter"/>
</dbReference>
<proteinExistence type="inferred from homology"/>
<dbReference type="InterPro" id="IPR016009">
    <property type="entry name" value="tRNA_MeTrfase_TRMD/TRM10"/>
</dbReference>
<evidence type="ECO:0000256" key="17">
    <source>
        <dbReference type="RuleBase" id="RU003464"/>
    </source>
</evidence>
<dbReference type="Proteomes" id="UP001139263">
    <property type="component" value="Unassembled WGS sequence"/>
</dbReference>
<keyword evidence="11 15" id="KW-0819">tRNA processing</keyword>
<dbReference type="Gene3D" id="1.10.1270.20">
    <property type="entry name" value="tRNA(m1g37)methyltransferase, domain 2"/>
    <property type="match status" value="1"/>
</dbReference>
<comment type="caution">
    <text evidence="19">The sequence shown here is derived from an EMBL/GenBank/DDBJ whole genome shotgun (WGS) entry which is preliminary data.</text>
</comment>